<dbReference type="Gene3D" id="1.10.287.110">
    <property type="entry name" value="DnaJ domain"/>
    <property type="match status" value="1"/>
</dbReference>
<dbReference type="PROSITE" id="PS50076">
    <property type="entry name" value="DNAJ_2"/>
    <property type="match status" value="1"/>
</dbReference>
<dbReference type="GO" id="GO:0031072">
    <property type="term" value="F:heat shock protein binding"/>
    <property type="evidence" value="ECO:0007669"/>
    <property type="project" value="TreeGrafter"/>
</dbReference>
<dbReference type="PANTHER" id="PTHR44144:SF1">
    <property type="entry name" value="DNAJ HOMOLOG SUBFAMILY C MEMBER 9"/>
    <property type="match status" value="1"/>
</dbReference>
<organism evidence="3 4">
    <name type="scientific">Trypanosoma conorhini</name>
    <dbReference type="NCBI Taxonomy" id="83891"/>
    <lineage>
        <taxon>Eukaryota</taxon>
        <taxon>Discoba</taxon>
        <taxon>Euglenozoa</taxon>
        <taxon>Kinetoplastea</taxon>
        <taxon>Metakinetoplastina</taxon>
        <taxon>Trypanosomatida</taxon>
        <taxon>Trypanosomatidae</taxon>
        <taxon>Trypanosoma</taxon>
    </lineage>
</organism>
<feature type="domain" description="J" evidence="2">
    <location>
        <begin position="6"/>
        <end position="68"/>
    </location>
</feature>
<dbReference type="AlphaFoldDB" id="A0A3S5ISW6"/>
<sequence length="267" mass="29766">MSPKRPLYDVLGVTQDAAEEDIARVYRRLALQYHPDRNPNGEAKFKEIANAYSVLGDSGKRSVYDATGVIPGVAAEADSEATMAERSAEMKKRVQMFYATYAGSPEETEDVVSCYNKCKGNFRRMAREELLFDNQKEDEVRRLQDLVRSLVEGGRLQPTEAWKVTSSAAVLKQVMRSLKKERKEAADALDAMGLSTEKGGGDLHALQSLMRRDQKTEWGNMMSSLESKYLQPKGAANGVEETGKKKKKRKAEATKVAAASPHKKTRR</sequence>
<dbReference type="InterPro" id="IPR018253">
    <property type="entry name" value="DnaJ_domain_CS"/>
</dbReference>
<dbReference type="Pfam" id="PF00226">
    <property type="entry name" value="DnaJ"/>
    <property type="match status" value="1"/>
</dbReference>
<feature type="region of interest" description="Disordered" evidence="1">
    <location>
        <begin position="229"/>
        <end position="267"/>
    </location>
</feature>
<dbReference type="GO" id="GO:0005634">
    <property type="term" value="C:nucleus"/>
    <property type="evidence" value="ECO:0007669"/>
    <property type="project" value="TreeGrafter"/>
</dbReference>
<dbReference type="GeneID" id="40319662"/>
<name>A0A3S5ISW6_9TRYP</name>
<dbReference type="Pfam" id="PF23302">
    <property type="entry name" value="HTH_DNAJC9"/>
    <property type="match status" value="1"/>
</dbReference>
<evidence type="ECO:0000259" key="2">
    <source>
        <dbReference type="PROSITE" id="PS50076"/>
    </source>
</evidence>
<reference evidence="3 4" key="1">
    <citation type="journal article" date="2018" name="BMC Genomics">
        <title>Genomic comparison of Trypanosoma conorhini and Trypanosoma rangeli to Trypanosoma cruzi strains of high and low virulence.</title>
        <authorList>
            <person name="Bradwell K.R."/>
            <person name="Koparde V.N."/>
            <person name="Matveyev A.V."/>
            <person name="Serrano M.G."/>
            <person name="Alves J.M."/>
            <person name="Parikh H."/>
            <person name="Huang B."/>
            <person name="Lee V."/>
            <person name="Espinosa-Alvarez O."/>
            <person name="Ortiz P.A."/>
            <person name="Costa-Martins A.G."/>
            <person name="Teixeira M.M."/>
            <person name="Buck G.A."/>
        </authorList>
    </citation>
    <scope>NUCLEOTIDE SEQUENCE [LARGE SCALE GENOMIC DNA]</scope>
    <source>
        <strain evidence="3 4">025E</strain>
    </source>
</reference>
<dbReference type="InterPro" id="IPR001623">
    <property type="entry name" value="DnaJ_domain"/>
</dbReference>
<evidence type="ECO:0000256" key="1">
    <source>
        <dbReference type="SAM" id="MobiDB-lite"/>
    </source>
</evidence>
<evidence type="ECO:0000313" key="4">
    <source>
        <dbReference type="Proteomes" id="UP000284403"/>
    </source>
</evidence>
<dbReference type="PANTHER" id="PTHR44144">
    <property type="entry name" value="DNAJ HOMOLOG SUBFAMILY C MEMBER 9"/>
    <property type="match status" value="1"/>
</dbReference>
<protein>
    <submittedName>
        <fullName evidence="3">Putative chaperone DNAJ protein</fullName>
    </submittedName>
</protein>
<dbReference type="PRINTS" id="PR00625">
    <property type="entry name" value="JDOMAIN"/>
</dbReference>
<dbReference type="PROSITE" id="PS00636">
    <property type="entry name" value="DNAJ_1"/>
    <property type="match status" value="1"/>
</dbReference>
<evidence type="ECO:0000313" key="3">
    <source>
        <dbReference type="EMBL" id="RNF13798.1"/>
    </source>
</evidence>
<keyword evidence="4" id="KW-1185">Reference proteome</keyword>
<dbReference type="InterPro" id="IPR052594">
    <property type="entry name" value="J_domain-containing_protein"/>
</dbReference>
<dbReference type="EMBL" id="MKKU01000390">
    <property type="protein sequence ID" value="RNF13798.1"/>
    <property type="molecule type" value="Genomic_DNA"/>
</dbReference>
<dbReference type="Proteomes" id="UP000284403">
    <property type="component" value="Unassembled WGS sequence"/>
</dbReference>
<dbReference type="SUPFAM" id="SSF46565">
    <property type="entry name" value="Chaperone J-domain"/>
    <property type="match status" value="1"/>
</dbReference>
<proteinExistence type="predicted"/>
<dbReference type="InterPro" id="IPR036869">
    <property type="entry name" value="J_dom_sf"/>
</dbReference>
<accession>A0A3S5ISW6</accession>
<comment type="caution">
    <text evidence="3">The sequence shown here is derived from an EMBL/GenBank/DDBJ whole genome shotgun (WGS) entry which is preliminary data.</text>
</comment>
<dbReference type="CDD" id="cd06257">
    <property type="entry name" value="DnaJ"/>
    <property type="match status" value="1"/>
</dbReference>
<dbReference type="InterPro" id="IPR056453">
    <property type="entry name" value="HTH_DNAJC9"/>
</dbReference>
<dbReference type="RefSeq" id="XP_029226933.1">
    <property type="nucleotide sequence ID" value="XM_029372940.1"/>
</dbReference>
<dbReference type="SMART" id="SM00271">
    <property type="entry name" value="DnaJ"/>
    <property type="match status" value="1"/>
</dbReference>
<gene>
    <name evidence="3" type="ORF">Tco025E_06051</name>
</gene>
<dbReference type="GO" id="GO:0005737">
    <property type="term" value="C:cytoplasm"/>
    <property type="evidence" value="ECO:0007669"/>
    <property type="project" value="TreeGrafter"/>
</dbReference>
<dbReference type="OrthoDB" id="10250354at2759"/>